<reference evidence="3" key="1">
    <citation type="journal article" date="2019" name="Int. J. Syst. Evol. Microbiol.">
        <title>The Global Catalogue of Microorganisms (GCM) 10K type strain sequencing project: providing services to taxonomists for standard genome sequencing and annotation.</title>
        <authorList>
            <consortium name="The Broad Institute Genomics Platform"/>
            <consortium name="The Broad Institute Genome Sequencing Center for Infectious Disease"/>
            <person name="Wu L."/>
            <person name="Ma J."/>
        </authorList>
    </citation>
    <scope>NUCLEOTIDE SEQUENCE [LARGE SCALE GENOMIC DNA]</scope>
    <source>
        <strain evidence="3">CCM 7044</strain>
    </source>
</reference>
<comment type="caution">
    <text evidence="2">The sequence shown here is derived from an EMBL/GenBank/DDBJ whole genome shotgun (WGS) entry which is preliminary data.</text>
</comment>
<dbReference type="EMBL" id="JBHUOG010000001">
    <property type="protein sequence ID" value="MFD2793999.1"/>
    <property type="molecule type" value="Genomic_DNA"/>
</dbReference>
<organism evidence="2 3">
    <name type="scientific">Promicromonospora vindobonensis</name>
    <dbReference type="NCBI Taxonomy" id="195748"/>
    <lineage>
        <taxon>Bacteria</taxon>
        <taxon>Bacillati</taxon>
        <taxon>Actinomycetota</taxon>
        <taxon>Actinomycetes</taxon>
        <taxon>Micrococcales</taxon>
        <taxon>Promicromonosporaceae</taxon>
        <taxon>Promicromonospora</taxon>
    </lineage>
</organism>
<feature type="region of interest" description="Disordered" evidence="1">
    <location>
        <begin position="1"/>
        <end position="64"/>
    </location>
</feature>
<evidence type="ECO:0008006" key="4">
    <source>
        <dbReference type="Google" id="ProtNLM"/>
    </source>
</evidence>
<evidence type="ECO:0000313" key="2">
    <source>
        <dbReference type="EMBL" id="MFD2793999.1"/>
    </source>
</evidence>
<dbReference type="Proteomes" id="UP001597479">
    <property type="component" value="Unassembled WGS sequence"/>
</dbReference>
<accession>A0ABW5VRW5</accession>
<feature type="compositionally biased region" description="Basic residues" evidence="1">
    <location>
        <begin position="1"/>
        <end position="14"/>
    </location>
</feature>
<keyword evidence="3" id="KW-1185">Reference proteome</keyword>
<name>A0ABW5VRW5_9MICO</name>
<protein>
    <recommendedName>
        <fullName evidence="4">Conjugative transposon protein TcpC</fullName>
    </recommendedName>
</protein>
<sequence length="383" mass="38553">MSSLLVRRRGKKAAKPAELPAPADGASSTGSPWAGGPDQPATPPSSSGGGGDGENPPPQVVEWSNGPALATKAWGAALALALLAGPAALVWTALRPAPAPVSAAAGAASTAETAAANERAVELVETWLRADSDDQQLIASLTNAPVGSLPQEGLTIRDSSVAQVEQADDGVWSVTVGVDVAEPAPGSTPPAGGGAKADKEEAEVALVWVRRYFQVPVLVDRTDTEYSGPDLAVTALALPSPVPGPAAAAEPPSLDYPETISPTSAAGQSAAGFLAALVAGDGEITRYLRPGTSIPAVTPAPYSAVAVKGIKGSHEVTEDPTDGDGTHALTTVELTRLDGEKTTAQYVLTLVARDGRWEVAGLEPAVRIDTTPSGTIDPGTAGE</sequence>
<gene>
    <name evidence="2" type="ORF">ACFS27_10620</name>
</gene>
<evidence type="ECO:0000313" key="3">
    <source>
        <dbReference type="Proteomes" id="UP001597479"/>
    </source>
</evidence>
<dbReference type="RefSeq" id="WP_377182690.1">
    <property type="nucleotide sequence ID" value="NZ_JBHUOG010000001.1"/>
</dbReference>
<proteinExistence type="predicted"/>
<evidence type="ECO:0000256" key="1">
    <source>
        <dbReference type="SAM" id="MobiDB-lite"/>
    </source>
</evidence>